<dbReference type="Proteomes" id="UP000028547">
    <property type="component" value="Unassembled WGS sequence"/>
</dbReference>
<evidence type="ECO:0000313" key="3">
    <source>
        <dbReference type="EMBL" id="KFA93266.1"/>
    </source>
</evidence>
<dbReference type="CDD" id="cd00198">
    <property type="entry name" value="vWFA"/>
    <property type="match status" value="1"/>
</dbReference>
<evidence type="ECO:0000259" key="2">
    <source>
        <dbReference type="PROSITE" id="PS50234"/>
    </source>
</evidence>
<sequence length="440" mass="46259">MRAKLTLLRALVLGTVGGVLATGCQTYDFEPVEPLAISQTTETREISARNAKPNLMMLVDTSGSMTLPVNENLRDSVGTYVCRRGGTASGDICGVNESFPCDTGGAPPGRCPTRWTSLQHAMSSFLTDSGGIARIGLATYPDLNADKVYKCGGTAGITVPLPPSDADDEATLKATATDVNTKLQAIKNASSTTGVQKPEGGTPTNDSLKYMLTLPELQTNARSSFVLLLTDGLPNCSLQFPTPYPNAGCKCTLGTLSGTSLCTYDPYNKLGCLDSDGSVSAVKALKDANIKTIVIGFGAELATGDGTAILNAMAEQGGFSRTCKTNADCGAGDTCDTASELCNRRFYQAANAEELSAALRKISETIQVTDPCLLAFADGQAPTSQELVVVYVNKERLAPGANTWLLTEDGIRFQGDTCARIEASTSANKVNIEVRAVQKR</sequence>
<protein>
    <recommendedName>
        <fullName evidence="2">VWFA domain-containing protein</fullName>
    </recommendedName>
</protein>
<name>A0A084SXT1_9BACT</name>
<dbReference type="RefSeq" id="WP_043392799.1">
    <property type="nucleotide sequence ID" value="NZ_JPMI01000061.1"/>
</dbReference>
<comment type="caution">
    <text evidence="3">The sequence shown here is derived from an EMBL/GenBank/DDBJ whole genome shotgun (WGS) entry which is preliminary data.</text>
</comment>
<dbReference type="PROSITE" id="PS50234">
    <property type="entry name" value="VWFA"/>
    <property type="match status" value="1"/>
</dbReference>
<feature type="signal peptide" evidence="1">
    <location>
        <begin position="1"/>
        <end position="21"/>
    </location>
</feature>
<dbReference type="InterPro" id="IPR036465">
    <property type="entry name" value="vWFA_dom_sf"/>
</dbReference>
<dbReference type="Gene3D" id="3.40.50.410">
    <property type="entry name" value="von Willebrand factor, type A domain"/>
    <property type="match status" value="1"/>
</dbReference>
<dbReference type="SMART" id="SM00327">
    <property type="entry name" value="VWA"/>
    <property type="match status" value="1"/>
</dbReference>
<evidence type="ECO:0000313" key="4">
    <source>
        <dbReference type="Proteomes" id="UP000028547"/>
    </source>
</evidence>
<dbReference type="SUPFAM" id="SSF53300">
    <property type="entry name" value="vWA-like"/>
    <property type="match status" value="1"/>
</dbReference>
<reference evidence="3 4" key="1">
    <citation type="submission" date="2014-07" db="EMBL/GenBank/DDBJ databases">
        <title>Draft Genome Sequence of Gephyronic Acid Producer, Cystobacter violaceus Strain Cb vi76.</title>
        <authorList>
            <person name="Stevens D.C."/>
            <person name="Young J."/>
            <person name="Carmichael R."/>
            <person name="Tan J."/>
            <person name="Taylor R.E."/>
        </authorList>
    </citation>
    <scope>NUCLEOTIDE SEQUENCE [LARGE SCALE GENOMIC DNA]</scope>
    <source>
        <strain evidence="3 4">Cb vi76</strain>
    </source>
</reference>
<proteinExistence type="predicted"/>
<feature type="chain" id="PRO_5001781969" description="VWFA domain-containing protein" evidence="1">
    <location>
        <begin position="22"/>
        <end position="440"/>
    </location>
</feature>
<evidence type="ECO:0000256" key="1">
    <source>
        <dbReference type="SAM" id="SignalP"/>
    </source>
</evidence>
<accession>A0A084SXT1</accession>
<dbReference type="NCBIfam" id="NF033757">
    <property type="entry name" value="gliding_CglB"/>
    <property type="match status" value="1"/>
</dbReference>
<dbReference type="PROSITE" id="PS51257">
    <property type="entry name" value="PROKAR_LIPOPROTEIN"/>
    <property type="match status" value="1"/>
</dbReference>
<gene>
    <name evidence="3" type="ORF">Q664_10380</name>
</gene>
<dbReference type="InterPro" id="IPR002035">
    <property type="entry name" value="VWF_A"/>
</dbReference>
<dbReference type="EMBL" id="JPMI01000061">
    <property type="protein sequence ID" value="KFA93266.1"/>
    <property type="molecule type" value="Genomic_DNA"/>
</dbReference>
<dbReference type="AlphaFoldDB" id="A0A084SXT1"/>
<keyword evidence="1" id="KW-0732">Signal</keyword>
<feature type="domain" description="VWFA" evidence="2">
    <location>
        <begin position="54"/>
        <end position="366"/>
    </location>
</feature>
<organism evidence="3 4">
    <name type="scientific">Archangium violaceum Cb vi76</name>
    <dbReference type="NCBI Taxonomy" id="1406225"/>
    <lineage>
        <taxon>Bacteria</taxon>
        <taxon>Pseudomonadati</taxon>
        <taxon>Myxococcota</taxon>
        <taxon>Myxococcia</taxon>
        <taxon>Myxococcales</taxon>
        <taxon>Cystobacterineae</taxon>
        <taxon>Archangiaceae</taxon>
        <taxon>Archangium</taxon>
    </lineage>
</organism>